<gene>
    <name evidence="2" type="ORF">GCM10009801_53630</name>
</gene>
<keyword evidence="3" id="KW-1185">Reference proteome</keyword>
<evidence type="ECO:0000256" key="1">
    <source>
        <dbReference type="SAM" id="MobiDB-lite"/>
    </source>
</evidence>
<proteinExistence type="predicted"/>
<protein>
    <submittedName>
        <fullName evidence="2">Uncharacterized protein</fullName>
    </submittedName>
</protein>
<organism evidence="2 3">
    <name type="scientific">Streptomyces albiaxialis</name>
    <dbReference type="NCBI Taxonomy" id="329523"/>
    <lineage>
        <taxon>Bacteria</taxon>
        <taxon>Bacillati</taxon>
        <taxon>Actinomycetota</taxon>
        <taxon>Actinomycetes</taxon>
        <taxon>Kitasatosporales</taxon>
        <taxon>Streptomycetaceae</taxon>
        <taxon>Streptomyces</taxon>
    </lineage>
</organism>
<dbReference type="EMBL" id="BAAAPE010000013">
    <property type="protein sequence ID" value="GAA2089366.1"/>
    <property type="molecule type" value="Genomic_DNA"/>
</dbReference>
<reference evidence="3" key="1">
    <citation type="journal article" date="2019" name="Int. J. Syst. Evol. Microbiol.">
        <title>The Global Catalogue of Microorganisms (GCM) 10K type strain sequencing project: providing services to taxonomists for standard genome sequencing and annotation.</title>
        <authorList>
            <consortium name="The Broad Institute Genomics Platform"/>
            <consortium name="The Broad Institute Genome Sequencing Center for Infectious Disease"/>
            <person name="Wu L."/>
            <person name="Ma J."/>
        </authorList>
    </citation>
    <scope>NUCLEOTIDE SEQUENCE [LARGE SCALE GENOMIC DNA]</scope>
    <source>
        <strain evidence="3">JCM 15478</strain>
    </source>
</reference>
<evidence type="ECO:0000313" key="2">
    <source>
        <dbReference type="EMBL" id="GAA2089366.1"/>
    </source>
</evidence>
<name>A0ABP5HXS6_9ACTN</name>
<dbReference type="Proteomes" id="UP001500016">
    <property type="component" value="Unassembled WGS sequence"/>
</dbReference>
<accession>A0ABP5HXS6</accession>
<evidence type="ECO:0000313" key="3">
    <source>
        <dbReference type="Proteomes" id="UP001500016"/>
    </source>
</evidence>
<sequence>MGQVTSVPAGDLPTEGPERRRYGAPAGLWTPVFAPPLSRRRGRKARAADGPLLLESGLVRAARPGPFRLWHTCGTPRCRTGDARA</sequence>
<comment type="caution">
    <text evidence="2">The sequence shown here is derived from an EMBL/GenBank/DDBJ whole genome shotgun (WGS) entry which is preliminary data.</text>
</comment>
<feature type="region of interest" description="Disordered" evidence="1">
    <location>
        <begin position="1"/>
        <end position="27"/>
    </location>
</feature>